<evidence type="ECO:0000259" key="2">
    <source>
        <dbReference type="Pfam" id="PF19327"/>
    </source>
</evidence>
<dbReference type="VEuPathDB" id="TrichDB:TVAG_280030"/>
<proteinExistence type="predicted"/>
<dbReference type="SMR" id="A2FBL6"/>
<dbReference type="VEuPathDB" id="TrichDB:TVAGG3_0809090"/>
<dbReference type="Proteomes" id="UP000001542">
    <property type="component" value="Unassembled WGS sequence"/>
</dbReference>
<dbReference type="PANTHER" id="PTHR38420">
    <property type="entry name" value="AP-4-A PHOSPHORYLASE II"/>
    <property type="match status" value="1"/>
</dbReference>
<dbReference type="InterPro" id="IPR009163">
    <property type="entry name" value="Ap4A_phos1/2"/>
</dbReference>
<protein>
    <submittedName>
        <fullName evidence="3">Uncharacterized protein</fullName>
    </submittedName>
</protein>
<dbReference type="InParanoid" id="A2FBL6"/>
<evidence type="ECO:0000313" key="3">
    <source>
        <dbReference type="EMBL" id="EAX97702.1"/>
    </source>
</evidence>
<dbReference type="InterPro" id="IPR043171">
    <property type="entry name" value="Ap4A_phos1/2-like"/>
</dbReference>
<dbReference type="PANTHER" id="PTHR38420:SF1">
    <property type="entry name" value="PUTATIVE (AFU_ORTHOLOGUE AFUA_5G14690)-RELATED"/>
    <property type="match status" value="1"/>
</dbReference>
<reference evidence="3" key="2">
    <citation type="journal article" date="2007" name="Science">
        <title>Draft genome sequence of the sexually transmitted pathogen Trichomonas vaginalis.</title>
        <authorList>
            <person name="Carlton J.M."/>
            <person name="Hirt R.P."/>
            <person name="Silva J.C."/>
            <person name="Delcher A.L."/>
            <person name="Schatz M."/>
            <person name="Zhao Q."/>
            <person name="Wortman J.R."/>
            <person name="Bidwell S.L."/>
            <person name="Alsmark U.C.M."/>
            <person name="Besteiro S."/>
            <person name="Sicheritz-Ponten T."/>
            <person name="Noel C.J."/>
            <person name="Dacks J.B."/>
            <person name="Foster P.G."/>
            <person name="Simillion C."/>
            <person name="Van de Peer Y."/>
            <person name="Miranda-Saavedra D."/>
            <person name="Barton G.J."/>
            <person name="Westrop G.D."/>
            <person name="Mueller S."/>
            <person name="Dessi D."/>
            <person name="Fiori P.L."/>
            <person name="Ren Q."/>
            <person name="Paulsen I."/>
            <person name="Zhang H."/>
            <person name="Bastida-Corcuera F.D."/>
            <person name="Simoes-Barbosa A."/>
            <person name="Brown M.T."/>
            <person name="Hayes R.D."/>
            <person name="Mukherjee M."/>
            <person name="Okumura C.Y."/>
            <person name="Schneider R."/>
            <person name="Smith A.J."/>
            <person name="Vanacova S."/>
            <person name="Villalvazo M."/>
            <person name="Haas B.J."/>
            <person name="Pertea M."/>
            <person name="Feldblyum T.V."/>
            <person name="Utterback T.R."/>
            <person name="Shu C.L."/>
            <person name="Osoegawa K."/>
            <person name="de Jong P.J."/>
            <person name="Hrdy I."/>
            <person name="Horvathova L."/>
            <person name="Zubacova Z."/>
            <person name="Dolezal P."/>
            <person name="Malik S.B."/>
            <person name="Logsdon J.M. Jr."/>
            <person name="Henze K."/>
            <person name="Gupta A."/>
            <person name="Wang C.C."/>
            <person name="Dunne R.L."/>
            <person name="Upcroft J.A."/>
            <person name="Upcroft P."/>
            <person name="White O."/>
            <person name="Salzberg S.L."/>
            <person name="Tang P."/>
            <person name="Chiu C.-H."/>
            <person name="Lee Y.-S."/>
            <person name="Embley T.M."/>
            <person name="Coombs G.H."/>
            <person name="Mottram J.C."/>
            <person name="Tachezy J."/>
            <person name="Fraser-Liggett C.M."/>
            <person name="Johnson P.J."/>
        </authorList>
    </citation>
    <scope>NUCLEOTIDE SEQUENCE [LARGE SCALE GENOMIC DNA]</scope>
    <source>
        <strain evidence="3">G3</strain>
    </source>
</reference>
<accession>A2FBL6</accession>
<dbReference type="Gene3D" id="3.30.428.70">
    <property type="match status" value="1"/>
</dbReference>
<evidence type="ECO:0000313" key="4">
    <source>
        <dbReference type="Proteomes" id="UP000001542"/>
    </source>
</evidence>
<dbReference type="Pfam" id="PF19327">
    <property type="entry name" value="Ap4A_phos_N"/>
    <property type="match status" value="1"/>
</dbReference>
<dbReference type="AlphaFoldDB" id="A2FBL6"/>
<dbReference type="RefSeq" id="XP_001310632.1">
    <property type="nucleotide sequence ID" value="XM_001310631.1"/>
</dbReference>
<feature type="domain" description="Ap4A phosphorylase 1/2 N-terminal" evidence="2">
    <location>
        <begin position="9"/>
        <end position="155"/>
    </location>
</feature>
<name>A2FBL6_TRIV3</name>
<reference evidence="3" key="1">
    <citation type="submission" date="2006-10" db="EMBL/GenBank/DDBJ databases">
        <authorList>
            <person name="Amadeo P."/>
            <person name="Zhao Q."/>
            <person name="Wortman J."/>
            <person name="Fraser-Liggett C."/>
            <person name="Carlton J."/>
        </authorList>
    </citation>
    <scope>NUCLEOTIDE SEQUENCE</scope>
    <source>
        <strain evidence="3">G3</strain>
    </source>
</reference>
<dbReference type="KEGG" id="tva:4755481"/>
<dbReference type="GO" id="GO:0009117">
    <property type="term" value="P:nucleotide metabolic process"/>
    <property type="evidence" value="ECO:0007669"/>
    <property type="project" value="InterPro"/>
</dbReference>
<evidence type="ECO:0000259" key="1">
    <source>
        <dbReference type="Pfam" id="PF09830"/>
    </source>
</evidence>
<keyword evidence="4" id="KW-1185">Reference proteome</keyword>
<dbReference type="eggNOG" id="ENOG502SBSR">
    <property type="taxonomic scope" value="Eukaryota"/>
</dbReference>
<sequence length="261" mass="29885">MTVDLKRLIIDTAKNAIETESAFFLHSCKPAFDLIDKGVTFKIKQWNDDLKKFFNQIKNDKLDPLRPPFGNNLFITKLPGNNLIVNKFMNEIGHVLFASEDNDANQTIPMTLQDFEALLMVFDAFGDGIGYYNCGPQSGNSQNHKHFQFQPITIYPLFTMMTEHKELPFEYRVEEITQWDPQSIYDLYIKLTQNLPTDSYNFIMNRKFAIVVPRTQGTHPKKIVLNAISLCGILAFGDITDPFIKENPLQVLTEACVAAKH</sequence>
<dbReference type="InterPro" id="IPR045759">
    <property type="entry name" value="Ap4A_phos1/2_N"/>
</dbReference>
<organism evidence="3 4">
    <name type="scientific">Trichomonas vaginalis (strain ATCC PRA-98 / G3)</name>
    <dbReference type="NCBI Taxonomy" id="412133"/>
    <lineage>
        <taxon>Eukaryota</taxon>
        <taxon>Metamonada</taxon>
        <taxon>Parabasalia</taxon>
        <taxon>Trichomonadida</taxon>
        <taxon>Trichomonadidae</taxon>
        <taxon>Trichomonas</taxon>
    </lineage>
</organism>
<gene>
    <name evidence="3" type="ORF">TVAG_280030</name>
</gene>
<dbReference type="EMBL" id="DS113704">
    <property type="protein sequence ID" value="EAX97702.1"/>
    <property type="molecule type" value="Genomic_DNA"/>
</dbReference>
<dbReference type="Pfam" id="PF09830">
    <property type="entry name" value="ATP_transf"/>
    <property type="match status" value="1"/>
</dbReference>
<dbReference type="GO" id="GO:0005524">
    <property type="term" value="F:ATP binding"/>
    <property type="evidence" value="ECO:0007669"/>
    <property type="project" value="InterPro"/>
</dbReference>
<dbReference type="GO" id="GO:0003877">
    <property type="term" value="F:ATP:ADP adenylyltransferase activity"/>
    <property type="evidence" value="ECO:0007669"/>
    <property type="project" value="InterPro"/>
</dbReference>
<feature type="domain" description="ATP adenylyltransferase C-terminal" evidence="1">
    <location>
        <begin position="166"/>
        <end position="257"/>
    </location>
</feature>
<dbReference type="OrthoDB" id="10267950at2759"/>
<dbReference type="InterPro" id="IPR019200">
    <property type="entry name" value="ATP_adenylylTrfase_C"/>
</dbReference>